<accession>H1Y401</accession>
<feature type="domain" description="Thioredoxin" evidence="5">
    <location>
        <begin position="358"/>
        <end position="505"/>
    </location>
</feature>
<keyword evidence="4" id="KW-0676">Redox-active center</keyword>
<evidence type="ECO:0000313" key="6">
    <source>
        <dbReference type="EMBL" id="EHQ30946.1"/>
    </source>
</evidence>
<gene>
    <name evidence="6" type="ORF">Mucpa_6897</name>
</gene>
<dbReference type="GO" id="GO:0030313">
    <property type="term" value="C:cell envelope"/>
    <property type="evidence" value="ECO:0007669"/>
    <property type="project" value="UniProtKB-SubCell"/>
</dbReference>
<comment type="subcellular location">
    <subcellularLocation>
        <location evidence="1">Cell envelope</location>
    </subcellularLocation>
</comment>
<dbReference type="Pfam" id="PF00578">
    <property type="entry name" value="AhpC-TSA"/>
    <property type="match status" value="1"/>
</dbReference>
<dbReference type="SUPFAM" id="SSF52833">
    <property type="entry name" value="Thioredoxin-like"/>
    <property type="match status" value="1"/>
</dbReference>
<dbReference type="InterPro" id="IPR013766">
    <property type="entry name" value="Thioredoxin_domain"/>
</dbReference>
<dbReference type="eggNOG" id="COG0526">
    <property type="taxonomic scope" value="Bacteria"/>
</dbReference>
<evidence type="ECO:0000259" key="5">
    <source>
        <dbReference type="PROSITE" id="PS51352"/>
    </source>
</evidence>
<evidence type="ECO:0000256" key="2">
    <source>
        <dbReference type="ARBA" id="ARBA00022748"/>
    </source>
</evidence>
<reference evidence="6" key="1">
    <citation type="submission" date="2011-09" db="EMBL/GenBank/DDBJ databases">
        <title>The permanent draft genome of Mucilaginibacter paludis DSM 18603.</title>
        <authorList>
            <consortium name="US DOE Joint Genome Institute (JGI-PGF)"/>
            <person name="Lucas S."/>
            <person name="Han J."/>
            <person name="Lapidus A."/>
            <person name="Bruce D."/>
            <person name="Goodwin L."/>
            <person name="Pitluck S."/>
            <person name="Peters L."/>
            <person name="Kyrpides N."/>
            <person name="Mavromatis K."/>
            <person name="Ivanova N."/>
            <person name="Mikhailova N."/>
            <person name="Held B."/>
            <person name="Detter J.C."/>
            <person name="Tapia R."/>
            <person name="Han C."/>
            <person name="Land M."/>
            <person name="Hauser L."/>
            <person name="Markowitz V."/>
            <person name="Cheng J.-F."/>
            <person name="Hugenholtz P."/>
            <person name="Woyke T."/>
            <person name="Wu D."/>
            <person name="Tindall B."/>
            <person name="Brambilla E."/>
            <person name="Klenk H.-P."/>
            <person name="Eisen J.A."/>
        </authorList>
    </citation>
    <scope>NUCLEOTIDE SEQUENCE [LARGE SCALE GENOMIC DNA]</scope>
    <source>
        <strain evidence="6">DSM 18603</strain>
    </source>
</reference>
<keyword evidence="7" id="KW-1185">Reference proteome</keyword>
<dbReference type="PANTHER" id="PTHR42852:SF6">
    <property type="entry name" value="THIOL:DISULFIDE INTERCHANGE PROTEIN DSBE"/>
    <property type="match status" value="1"/>
</dbReference>
<evidence type="ECO:0000256" key="1">
    <source>
        <dbReference type="ARBA" id="ARBA00004196"/>
    </source>
</evidence>
<dbReference type="STRING" id="714943.Mucpa_6897"/>
<dbReference type="HOGENOM" id="CLU_529697_0_0_10"/>
<dbReference type="OrthoDB" id="9815205at2"/>
<name>H1Y401_9SPHI</name>
<dbReference type="AlphaFoldDB" id="H1Y401"/>
<sequence length="505" mass="57748">MKKQVKIIFLIGAAICFSTLQIYANLELNTRKIATKEKDNVKISIQLVGAKKNDSLVIRVFHHFLGEHSFNNYKEYSAGINASKSFDFSFPIDDSKAYILLGIRKAAKIEGKDQFDAVLMPYYFVEKQDSLKIKIKPAKLNDNSFDYHRLNISFSGAGAIKYEAKFKLDSIFYNNYDGATGLQPDGHYRQTDIQKAIIKTGLIQLEKRKRLMKRSTVDLLETDFLYSVKNAECETLIGNFKKSDKSKRDNFISVFKSFQELGINPHSLPPSSISNEYTQYQVNECKLKEVLAKGVINIDTLYFRIRSSYTGVLLDRAICLYFSLNSFRIKNYSNILRDALIRLKGSAYFNDLNGYSSRIIGASAYNFNLPDTSGNRISLKNFNGKVIVMDFWFTGCPGCRKFYGDNLSKVESEFKNNKDVVFISVCIDTRRENWLQSINSGHYTSKSVINLYTDGIGIKNPIIENYKILAYPQPIILDRQQRIVQFGNMEISTATNMIDQINRLL</sequence>
<dbReference type="GO" id="GO:0017004">
    <property type="term" value="P:cytochrome complex assembly"/>
    <property type="evidence" value="ECO:0007669"/>
    <property type="project" value="UniProtKB-KW"/>
</dbReference>
<evidence type="ECO:0000256" key="3">
    <source>
        <dbReference type="ARBA" id="ARBA00023157"/>
    </source>
</evidence>
<dbReference type="Gene3D" id="3.40.30.10">
    <property type="entry name" value="Glutaredoxin"/>
    <property type="match status" value="1"/>
</dbReference>
<keyword evidence="3" id="KW-1015">Disulfide bond</keyword>
<dbReference type="RefSeq" id="WP_008513030.1">
    <property type="nucleotide sequence ID" value="NZ_CM001403.1"/>
</dbReference>
<proteinExistence type="predicted"/>
<keyword evidence="2" id="KW-0201">Cytochrome c-type biogenesis</keyword>
<evidence type="ECO:0000256" key="4">
    <source>
        <dbReference type="ARBA" id="ARBA00023284"/>
    </source>
</evidence>
<dbReference type="EMBL" id="CM001403">
    <property type="protein sequence ID" value="EHQ30946.1"/>
    <property type="molecule type" value="Genomic_DNA"/>
</dbReference>
<organism evidence="6 7">
    <name type="scientific">Mucilaginibacter paludis DSM 18603</name>
    <dbReference type="NCBI Taxonomy" id="714943"/>
    <lineage>
        <taxon>Bacteria</taxon>
        <taxon>Pseudomonadati</taxon>
        <taxon>Bacteroidota</taxon>
        <taxon>Sphingobacteriia</taxon>
        <taxon>Sphingobacteriales</taxon>
        <taxon>Sphingobacteriaceae</taxon>
        <taxon>Mucilaginibacter</taxon>
    </lineage>
</organism>
<dbReference type="CDD" id="cd02966">
    <property type="entry name" value="TlpA_like_family"/>
    <property type="match status" value="1"/>
</dbReference>
<dbReference type="Proteomes" id="UP000002774">
    <property type="component" value="Chromosome"/>
</dbReference>
<dbReference type="InterPro" id="IPR000866">
    <property type="entry name" value="AhpC/TSA"/>
</dbReference>
<dbReference type="InterPro" id="IPR036249">
    <property type="entry name" value="Thioredoxin-like_sf"/>
</dbReference>
<dbReference type="InterPro" id="IPR050553">
    <property type="entry name" value="Thioredoxin_ResA/DsbE_sf"/>
</dbReference>
<dbReference type="PROSITE" id="PS51352">
    <property type="entry name" value="THIOREDOXIN_2"/>
    <property type="match status" value="1"/>
</dbReference>
<evidence type="ECO:0000313" key="7">
    <source>
        <dbReference type="Proteomes" id="UP000002774"/>
    </source>
</evidence>
<dbReference type="PANTHER" id="PTHR42852">
    <property type="entry name" value="THIOL:DISULFIDE INTERCHANGE PROTEIN DSBE"/>
    <property type="match status" value="1"/>
</dbReference>
<protein>
    <submittedName>
        <fullName evidence="6">Alkyl hydroperoxide reductase/ Thiol specific antioxidant/ Mal allergen</fullName>
    </submittedName>
</protein>